<proteinExistence type="predicted"/>
<organism evidence="5 6">
    <name type="scientific">Blautia pseudococcoides</name>
    <dbReference type="NCBI Taxonomy" id="1796616"/>
    <lineage>
        <taxon>Bacteria</taxon>
        <taxon>Bacillati</taxon>
        <taxon>Bacillota</taxon>
        <taxon>Clostridia</taxon>
        <taxon>Lachnospirales</taxon>
        <taxon>Lachnospiraceae</taxon>
        <taxon>Blautia</taxon>
    </lineage>
</organism>
<dbReference type="RefSeq" id="WP_084043397.1">
    <property type="nucleotide sequence ID" value="NZ_CP022713.1"/>
</dbReference>
<dbReference type="EMBL" id="CP015405">
    <property type="protein sequence ID" value="ANU74591.2"/>
    <property type="molecule type" value="Genomic_DNA"/>
</dbReference>
<dbReference type="InterPro" id="IPR009057">
    <property type="entry name" value="Homeodomain-like_sf"/>
</dbReference>
<keyword evidence="1" id="KW-0805">Transcription regulation</keyword>
<keyword evidence="2" id="KW-0238">DNA-binding</keyword>
<evidence type="ECO:0000256" key="1">
    <source>
        <dbReference type="ARBA" id="ARBA00023015"/>
    </source>
</evidence>
<evidence type="ECO:0000313" key="6">
    <source>
        <dbReference type="Proteomes" id="UP000092574"/>
    </source>
</evidence>
<dbReference type="AlphaFoldDB" id="A0A1C7I4Q9"/>
<accession>A0A1C7I4Q9</accession>
<gene>
    <name evidence="5" type="ORF">A4V09_01730</name>
</gene>
<evidence type="ECO:0000259" key="4">
    <source>
        <dbReference type="PROSITE" id="PS01124"/>
    </source>
</evidence>
<feature type="domain" description="HTH araC/xylS-type" evidence="4">
    <location>
        <begin position="1"/>
        <end position="66"/>
    </location>
</feature>
<dbReference type="InterPro" id="IPR050959">
    <property type="entry name" value="MarA-like"/>
</dbReference>
<dbReference type="SUPFAM" id="SSF46689">
    <property type="entry name" value="Homeodomain-like"/>
    <property type="match status" value="1"/>
</dbReference>
<dbReference type="STRING" id="1796616.A4V09_01730"/>
<dbReference type="KEGG" id="byl:A4V09_01730"/>
<evidence type="ECO:0000256" key="2">
    <source>
        <dbReference type="ARBA" id="ARBA00023125"/>
    </source>
</evidence>
<dbReference type="GO" id="GO:0043565">
    <property type="term" value="F:sequence-specific DNA binding"/>
    <property type="evidence" value="ECO:0007669"/>
    <property type="project" value="InterPro"/>
</dbReference>
<dbReference type="Gene3D" id="1.10.10.60">
    <property type="entry name" value="Homeodomain-like"/>
    <property type="match status" value="1"/>
</dbReference>
<reference evidence="5" key="1">
    <citation type="submission" date="2017-04" db="EMBL/GenBank/DDBJ databases">
        <title>Complete Genome Sequences of Twelve Strains of a Stable Defined Moderately Diverse Mouse Microbiota 2 (sDMDMm2).</title>
        <authorList>
            <person name="Uchimura Y."/>
            <person name="Wyss M."/>
            <person name="Brugiroux S."/>
            <person name="Limenitakis J.P."/>
            <person name="Stecher B."/>
            <person name="McCoy K.D."/>
            <person name="Macpherson A.J."/>
        </authorList>
    </citation>
    <scope>NUCLEOTIDE SEQUENCE</scope>
    <source>
        <strain evidence="5">YL58</strain>
    </source>
</reference>
<keyword evidence="6" id="KW-1185">Reference proteome</keyword>
<name>A0A1C7I4Q9_9FIRM</name>
<sequence>MFVSIVGFTVHNHVQRRRLTEGVRLLIFTDKSIMVIELSSGYETQQSFTIGFKAMFKYSPQAFRKKYEFYPFQLKFCVDGNQQLRGDMILDIKIIGHDKILLVVFTFNTRFGFSGMGKCWRKLHSYICVICFQSTLFFSRKIVC</sequence>
<dbReference type="Proteomes" id="UP000092574">
    <property type="component" value="Chromosome"/>
</dbReference>
<protein>
    <recommendedName>
        <fullName evidence="4">HTH araC/xylS-type domain-containing protein</fullName>
    </recommendedName>
</protein>
<dbReference type="PANTHER" id="PTHR47504">
    <property type="entry name" value="RIGHT ORIGIN-BINDING PROTEIN"/>
    <property type="match status" value="1"/>
</dbReference>
<evidence type="ECO:0000256" key="3">
    <source>
        <dbReference type="ARBA" id="ARBA00023163"/>
    </source>
</evidence>
<dbReference type="SMART" id="SM00342">
    <property type="entry name" value="HTH_ARAC"/>
    <property type="match status" value="1"/>
</dbReference>
<dbReference type="Pfam" id="PF12833">
    <property type="entry name" value="HTH_18"/>
    <property type="match status" value="1"/>
</dbReference>
<dbReference type="PROSITE" id="PS01124">
    <property type="entry name" value="HTH_ARAC_FAMILY_2"/>
    <property type="match status" value="1"/>
</dbReference>
<dbReference type="GO" id="GO:0003700">
    <property type="term" value="F:DNA-binding transcription factor activity"/>
    <property type="evidence" value="ECO:0007669"/>
    <property type="project" value="InterPro"/>
</dbReference>
<dbReference type="OrthoDB" id="8365150at2"/>
<keyword evidence="3" id="KW-0804">Transcription</keyword>
<dbReference type="PANTHER" id="PTHR47504:SF5">
    <property type="entry name" value="RIGHT ORIGIN-BINDING PROTEIN"/>
    <property type="match status" value="1"/>
</dbReference>
<dbReference type="InterPro" id="IPR018060">
    <property type="entry name" value="HTH_AraC"/>
</dbReference>
<evidence type="ECO:0000313" key="5">
    <source>
        <dbReference type="EMBL" id="ANU74591.2"/>
    </source>
</evidence>